<evidence type="ECO:0000313" key="1">
    <source>
        <dbReference type="EMBL" id="TCC52147.1"/>
    </source>
</evidence>
<dbReference type="Proteomes" id="UP000291144">
    <property type="component" value="Unassembled WGS sequence"/>
</dbReference>
<name>A0A4R0JZJ8_9ACTN</name>
<accession>A0A4R0JZJ8</accession>
<proteinExistence type="predicted"/>
<evidence type="ECO:0000313" key="2">
    <source>
        <dbReference type="Proteomes" id="UP000291144"/>
    </source>
</evidence>
<dbReference type="OrthoDB" id="8438314at2"/>
<keyword evidence="2" id="KW-1185">Reference proteome</keyword>
<protein>
    <submittedName>
        <fullName evidence="1">XRE family transcriptional regulator</fullName>
    </submittedName>
</protein>
<gene>
    <name evidence="1" type="ORF">E0H73_40130</name>
</gene>
<dbReference type="EMBL" id="SJKB01000021">
    <property type="protein sequence ID" value="TCC52147.1"/>
    <property type="molecule type" value="Genomic_DNA"/>
</dbReference>
<dbReference type="RefSeq" id="WP_131365608.1">
    <property type="nucleotide sequence ID" value="NZ_SJKB01000021.1"/>
</dbReference>
<reference evidence="1 2" key="1">
    <citation type="submission" date="2019-02" db="EMBL/GenBank/DDBJ databases">
        <title>Kribbella capetownensis sp. nov. and Kribbella speibonae sp. nov., isolated from soil.</title>
        <authorList>
            <person name="Curtis S.M."/>
            <person name="Norton I."/>
            <person name="Everest G.J."/>
            <person name="Meyers P.R."/>
        </authorList>
    </citation>
    <scope>NUCLEOTIDE SEQUENCE [LARGE SCALE GENOMIC DNA]</scope>
    <source>
        <strain evidence="1 2">NRRL B-24813</strain>
    </source>
</reference>
<comment type="caution">
    <text evidence="1">The sequence shown here is derived from an EMBL/GenBank/DDBJ whole genome shotgun (WGS) entry which is preliminary data.</text>
</comment>
<dbReference type="AlphaFoldDB" id="A0A4R0JZJ8"/>
<dbReference type="CDD" id="cd00138">
    <property type="entry name" value="PLDc_SF"/>
    <property type="match status" value="1"/>
</dbReference>
<sequence>MNEVLRRAMYDANLTELDLSVKLSVDPKTVRNWMRGQLPHPQRRGALKRLLGVDEETIWPELREQATKSRPAELAGIYPRRGAISQETWLSLFDAAKSEIAILTYSALFLAEDPRIVRLLCEKAALGIQIKLALRTPDDRRLTDARAEAETGEAASAQIRRSLLLWRPVLHHERVELRLHDAVLYNSIYRADGHLLVNQHAVGIPPADSPVYHYRQTVESEMFRSYQNSFEAIWRRARSHR</sequence>
<organism evidence="1 2">
    <name type="scientific">Kribbella pittospori</name>
    <dbReference type="NCBI Taxonomy" id="722689"/>
    <lineage>
        <taxon>Bacteria</taxon>
        <taxon>Bacillati</taxon>
        <taxon>Actinomycetota</taxon>
        <taxon>Actinomycetes</taxon>
        <taxon>Propionibacteriales</taxon>
        <taxon>Kribbellaceae</taxon>
        <taxon>Kribbella</taxon>
    </lineage>
</organism>